<evidence type="ECO:0000313" key="5">
    <source>
        <dbReference type="EMBL" id="ROR80222.1"/>
    </source>
</evidence>
<dbReference type="GO" id="GO:0006285">
    <property type="term" value="P:base-excision repair, AP site formation"/>
    <property type="evidence" value="ECO:0007669"/>
    <property type="project" value="TreeGrafter"/>
</dbReference>
<comment type="caution">
    <text evidence="5">The sequence shown here is derived from an EMBL/GenBank/DDBJ whole genome shotgun (WGS) entry which is preliminary data.</text>
</comment>
<dbReference type="PANTHER" id="PTHR43003:SF6">
    <property type="entry name" value="DNA GLYCOSYLASE"/>
    <property type="match status" value="1"/>
</dbReference>
<dbReference type="InterPro" id="IPR003265">
    <property type="entry name" value="HhH-GPD_domain"/>
</dbReference>
<dbReference type="CDD" id="cd00056">
    <property type="entry name" value="ENDO3c"/>
    <property type="match status" value="1"/>
</dbReference>
<dbReference type="Proteomes" id="UP000266915">
    <property type="component" value="Unassembled WGS sequence"/>
</dbReference>
<dbReference type="InterPro" id="IPR051912">
    <property type="entry name" value="Alkylbase_DNA_Glycosylase/TA"/>
</dbReference>
<evidence type="ECO:0000256" key="1">
    <source>
        <dbReference type="ARBA" id="ARBA00000086"/>
    </source>
</evidence>
<dbReference type="SUPFAM" id="SSF48150">
    <property type="entry name" value="DNA-glycosylase"/>
    <property type="match status" value="1"/>
</dbReference>
<evidence type="ECO:0000256" key="3">
    <source>
        <dbReference type="ARBA" id="ARBA00022763"/>
    </source>
</evidence>
<dbReference type="InterPro" id="IPR011257">
    <property type="entry name" value="DNA_glycosylase"/>
</dbReference>
<organism evidence="5 6">
    <name type="scientific">Plantibacter flavus</name>
    <dbReference type="NCBI Taxonomy" id="150123"/>
    <lineage>
        <taxon>Bacteria</taxon>
        <taxon>Bacillati</taxon>
        <taxon>Actinomycetota</taxon>
        <taxon>Actinomycetes</taxon>
        <taxon>Micrococcales</taxon>
        <taxon>Microbacteriaceae</taxon>
        <taxon>Plantibacter</taxon>
    </lineage>
</organism>
<dbReference type="EMBL" id="RKHL01000001">
    <property type="protein sequence ID" value="ROR80222.1"/>
    <property type="molecule type" value="Genomic_DNA"/>
</dbReference>
<dbReference type="RefSeq" id="WP_234994179.1">
    <property type="nucleotide sequence ID" value="NZ_FXAP01000008.1"/>
</dbReference>
<dbReference type="AlphaFoldDB" id="A0A3N2BYD7"/>
<dbReference type="PANTHER" id="PTHR43003">
    <property type="entry name" value="DNA-3-METHYLADENINE GLYCOSYLASE"/>
    <property type="match status" value="1"/>
</dbReference>
<evidence type="ECO:0000256" key="4">
    <source>
        <dbReference type="ARBA" id="ARBA00023204"/>
    </source>
</evidence>
<name>A0A3N2BYD7_9MICO</name>
<dbReference type="GO" id="GO:0008725">
    <property type="term" value="F:DNA-3-methyladenine glycosylase activity"/>
    <property type="evidence" value="ECO:0007669"/>
    <property type="project" value="TreeGrafter"/>
</dbReference>
<keyword evidence="3" id="KW-0227">DNA damage</keyword>
<dbReference type="GO" id="GO:0005737">
    <property type="term" value="C:cytoplasm"/>
    <property type="evidence" value="ECO:0007669"/>
    <property type="project" value="TreeGrafter"/>
</dbReference>
<comment type="catalytic activity">
    <reaction evidence="1">
        <text>Hydrolysis of alkylated DNA, releasing 3-methyladenine, 3-methylguanine, 7-methylguanine and 7-methyladenine.</text>
        <dbReference type="EC" id="3.2.2.21"/>
    </reaction>
</comment>
<gene>
    <name evidence="5" type="ORF">EDD42_0259</name>
</gene>
<accession>A0A3N2BYD7</accession>
<dbReference type="EC" id="3.2.2.21" evidence="2"/>
<reference evidence="5 6" key="1">
    <citation type="submission" date="2018-11" db="EMBL/GenBank/DDBJ databases">
        <title>Sequencing the genomes of 1000 actinobacteria strains.</title>
        <authorList>
            <person name="Klenk H.-P."/>
        </authorList>
    </citation>
    <scope>NUCLEOTIDE SEQUENCE [LARGE SCALE GENOMIC DNA]</scope>
    <source>
        <strain evidence="5 6">DSM 14012</strain>
    </source>
</reference>
<proteinExistence type="predicted"/>
<sequence>MPASASIATPSPSSVEAVGCPIAPAPATVEPLRTVYRPRGPLDVHSTLRLIARGGDGPCYRRTPGGVWLTARTPHGGVTLYVSTVRDGEVEAAAWGPGAEWMIAGVPELLGRDDDWSELDVSGSPLLTEVARRNPGLRLSRNRLVFEMLVPSILEQKVTAMEAWRAWRLLVRRHGDPAPGPAPEGMVVAPSAEIWRMIPSWEWHTAGVGPQRSETVVRSSRLASAIERTLDEHPDDASRRLQSLPGIGVWTAAEVTLRAHGDPDAVSVGDYHLAASVGQALTGSPVDDDAMLELLAPWAGHRQRVLRLIGRSGIHKPRRGPKITIQDHRHH</sequence>
<protein>
    <recommendedName>
        <fullName evidence="2">DNA-3-methyladenine glycosylase II</fullName>
        <ecNumber evidence="2">3.2.2.21</ecNumber>
    </recommendedName>
</protein>
<dbReference type="GO" id="GO:0006307">
    <property type="term" value="P:DNA alkylation repair"/>
    <property type="evidence" value="ECO:0007669"/>
    <property type="project" value="TreeGrafter"/>
</dbReference>
<keyword evidence="6" id="KW-1185">Reference proteome</keyword>
<evidence type="ECO:0000256" key="2">
    <source>
        <dbReference type="ARBA" id="ARBA00012000"/>
    </source>
</evidence>
<keyword evidence="4" id="KW-0234">DNA repair</keyword>
<dbReference type="Gene3D" id="1.10.340.30">
    <property type="entry name" value="Hypothetical protein, domain 2"/>
    <property type="match status" value="1"/>
</dbReference>
<dbReference type="GO" id="GO:0043916">
    <property type="term" value="F:DNA-7-methylguanine glycosylase activity"/>
    <property type="evidence" value="ECO:0007669"/>
    <property type="project" value="TreeGrafter"/>
</dbReference>
<evidence type="ECO:0000313" key="6">
    <source>
        <dbReference type="Proteomes" id="UP000266915"/>
    </source>
</evidence>
<dbReference type="GO" id="GO:0032131">
    <property type="term" value="F:alkylated DNA binding"/>
    <property type="evidence" value="ECO:0007669"/>
    <property type="project" value="TreeGrafter"/>
</dbReference>
<dbReference type="GO" id="GO:0032993">
    <property type="term" value="C:protein-DNA complex"/>
    <property type="evidence" value="ECO:0007669"/>
    <property type="project" value="TreeGrafter"/>
</dbReference>